<dbReference type="InterPro" id="IPR000327">
    <property type="entry name" value="POU_dom"/>
</dbReference>
<dbReference type="PROSITE" id="PS00465">
    <property type="entry name" value="POU_2"/>
    <property type="match status" value="1"/>
</dbReference>
<feature type="compositionally biased region" description="Polar residues" evidence="20">
    <location>
        <begin position="267"/>
        <end position="282"/>
    </location>
</feature>
<feature type="DNA-binding region" description="Homeobox" evidence="14">
    <location>
        <begin position="1313"/>
        <end position="1372"/>
    </location>
</feature>
<evidence type="ECO:0000256" key="6">
    <source>
        <dbReference type="ARBA" id="ARBA00022884"/>
    </source>
</evidence>
<protein>
    <recommendedName>
        <fullName evidence="18">POU domain protein</fullName>
    </recommendedName>
</protein>
<feature type="domain" description="RRM" evidence="22">
    <location>
        <begin position="835"/>
        <end position="912"/>
    </location>
</feature>
<dbReference type="CDD" id="cd12517">
    <property type="entry name" value="RRM_RBM27"/>
    <property type="match status" value="1"/>
</dbReference>
<dbReference type="InterPro" id="IPR009057">
    <property type="entry name" value="Homeodomain-like_sf"/>
</dbReference>
<gene>
    <name evidence="25" type="ORF">D9C73_017149</name>
</gene>
<feature type="region of interest" description="Disordered" evidence="20">
    <location>
        <begin position="384"/>
        <end position="433"/>
    </location>
</feature>
<dbReference type="GO" id="GO:0008270">
    <property type="term" value="F:zinc ion binding"/>
    <property type="evidence" value="ECO:0007669"/>
    <property type="project" value="UniProtKB-KW"/>
</dbReference>
<feature type="compositionally biased region" description="Low complexity" evidence="20">
    <location>
        <begin position="241"/>
        <end position="258"/>
    </location>
</feature>
<evidence type="ECO:0000256" key="17">
    <source>
        <dbReference type="RuleBase" id="RU000682"/>
    </source>
</evidence>
<dbReference type="InterPro" id="IPR012677">
    <property type="entry name" value="Nucleotide-bd_a/b_plait_sf"/>
</dbReference>
<evidence type="ECO:0000256" key="2">
    <source>
        <dbReference type="ARBA" id="ARBA00004123"/>
    </source>
</evidence>
<feature type="domain" description="C3H1-type" evidence="23">
    <location>
        <begin position="294"/>
        <end position="322"/>
    </location>
</feature>
<evidence type="ECO:0000256" key="14">
    <source>
        <dbReference type="PROSITE-ProRule" id="PRU00108"/>
    </source>
</evidence>
<feature type="compositionally biased region" description="Low complexity" evidence="20">
    <location>
        <begin position="631"/>
        <end position="641"/>
    </location>
</feature>
<dbReference type="InterPro" id="IPR034451">
    <property type="entry name" value="RBM27_RRM"/>
</dbReference>
<dbReference type="SUPFAM" id="SSF47413">
    <property type="entry name" value="lambda repressor-like DNA-binding domains"/>
    <property type="match status" value="1"/>
</dbReference>
<dbReference type="PROSITE" id="PS00035">
    <property type="entry name" value="POU_1"/>
    <property type="match status" value="1"/>
</dbReference>
<comment type="function">
    <text evidence="13">May be involved in the turnover of nuclear polyadenylated (pA+) RNA.</text>
</comment>
<feature type="compositionally biased region" description="Low complexity" evidence="20">
    <location>
        <begin position="791"/>
        <end position="800"/>
    </location>
</feature>
<evidence type="ECO:0000259" key="23">
    <source>
        <dbReference type="PROSITE" id="PS50103"/>
    </source>
</evidence>
<dbReference type="GO" id="GO:0000981">
    <property type="term" value="F:DNA-binding transcription factor activity, RNA polymerase II-specific"/>
    <property type="evidence" value="ECO:0007669"/>
    <property type="project" value="InterPro"/>
</dbReference>
<feature type="region of interest" description="Disordered" evidence="20">
    <location>
        <begin position="493"/>
        <end position="537"/>
    </location>
</feature>
<reference evidence="25 26" key="1">
    <citation type="submission" date="2019-01" db="EMBL/GenBank/DDBJ databases">
        <title>Genome Assembly of Collichthys lucidus.</title>
        <authorList>
            <person name="Cai M."/>
            <person name="Xiao S."/>
        </authorList>
    </citation>
    <scope>NUCLEOTIDE SEQUENCE [LARGE SCALE GENOMIC DNA]</scope>
    <source>
        <strain evidence="25">JT15FE1705JMU</strain>
        <tissue evidence="25">Muscle</tissue>
    </source>
</reference>
<dbReference type="Pfam" id="PF00076">
    <property type="entry name" value="RRM_1"/>
    <property type="match status" value="1"/>
</dbReference>
<sequence length="1377" mass="152902">MIIENVEALKSWLAKLLEPICDADPSALANYVVALVKKDKPEKELKALCADQLDVFLQKETMGFVDKLFECLTTKNYLGIPAAKEAPKEEVKPPAVKSDVVEAETPEEERENRRRRSPLRNRPDFNESRTRDDRRRDERKRRDFDRHGKSGSDSHRERERHERRRVSPRGRSYSRSRSHSRSRSGSRGKSRDREHRGGRDFKSKFELERKDTDCYNSSNTSGSQQQHPPPLLPLPTPPHPFSSSSSSSAGVSGATGVPIATPAHLPDSTTDSWSGYYGSQRQDGVGKPFSNKGASLKQRCRDYDEKGFCVRGDLCPFDHGNDPLIVDDVNLPSMIPFPPPPVMPPAGLPMPPITEPPPPLRMPSMPPYGQPPPPGVFPMTGPPLIATSGIDTPNHQSAITSSPPIGPPGVGLPPTLPPPPPPPPNSSSSVSLRPQYVQSECLTGAGRNQYRQFIPRVQTQRSNLIGLTSSEGQGSRAANIVIQTEPATVASIPGSNVSRFNTDQDNRKRTMGPSTTEGPAAKKPWMEKPNFNNQHKSSFPKRYHYVNTKLEVRKIPRELNNITKLNEHFSKFGTIVNIQVVFGGDPEAALIQYTKNEEARRAISSTEAVLNNRFIRVYWHREPGTNATGIQQQQEQSSVSQAAGSVPNQSPQHSNVHKGIKQHSPAAYVLNKTVLKHRLPTGAVVAATNKLDGLNPNTDAVTEALKLQQDMRKKKQEMLQAQIECQKALINRLEKNRTMKPEERANTMKTLKELTEKIAQLQNEMNPNPASQVPSAKPNHSGSKTKTDASRLGLIRPPVGRGRGRGKMALEPGAMHMGRGRGRSREMMCRSGPVNRMVVDHRPRALAILGVTQEEKEELMPHFVKFGEIEDVRDQDANSVVMTFKTRSEAENAANQGAKFKGRVLQISWYKPKTPSVTTEPEEEEAKDEDNTKETSSYLPGEEEEEEEEEDDDEDDEYESRSWRRRPHEKFVRLPLRIGASTEMERKAKAHQSGEGEQEELCSCPLPGFHVRGHTSCEVLAGRRMMTMNGKQHFSMHPALHEPKYPGLHSGSEGMRRVCLPAPQLQGNIFGGFDESLLARAEALAAADSIVSHGKSHPFKPDVTYHTMSSVPCTSASSSSSTTVPISHVPSTIASHHHHHHHHLGQTLEAGDLLDHLSTSLAVTGMGAPEPPGMTTAAHHHQHPHHHLQTMGQLHQAMANMAHPHSLSVHGGMACVNDVESDPRELEAFAERFKQRRIKLGVTQADVGSALANLKIPGVGSLSQSTICRFESLTLSHNNMIALKPVLQAWLEEAEAAYREKSNKPDLFNGNERKRKRTSIAAPEKRSLEAYFAIQPRPSSEKIAAIAEKLDLKKNVVRVWFCNQRQKQKRMKYSAVH</sequence>
<dbReference type="PROSITE" id="PS50103">
    <property type="entry name" value="ZF_C3H1"/>
    <property type="match status" value="1"/>
</dbReference>
<proteinExistence type="inferred from homology"/>
<feature type="region of interest" description="Disordered" evidence="20">
    <location>
        <begin position="85"/>
        <end position="295"/>
    </location>
</feature>
<dbReference type="SMART" id="SM00356">
    <property type="entry name" value="ZnF_C3H1"/>
    <property type="match status" value="1"/>
</dbReference>
<evidence type="ECO:0000256" key="15">
    <source>
        <dbReference type="PROSITE-ProRule" id="PRU00176"/>
    </source>
</evidence>
<feature type="coiled-coil region" evidence="19">
    <location>
        <begin position="704"/>
        <end position="764"/>
    </location>
</feature>
<evidence type="ECO:0000256" key="4">
    <source>
        <dbReference type="ARBA" id="ARBA00022771"/>
    </source>
</evidence>
<dbReference type="GO" id="GO:0005634">
    <property type="term" value="C:nucleus"/>
    <property type="evidence" value="ECO:0007669"/>
    <property type="project" value="UniProtKB-SubCell"/>
</dbReference>
<evidence type="ECO:0000259" key="21">
    <source>
        <dbReference type="PROSITE" id="PS50071"/>
    </source>
</evidence>
<feature type="compositionally biased region" description="Pro residues" evidence="20">
    <location>
        <begin position="404"/>
        <end position="425"/>
    </location>
</feature>
<comment type="function">
    <text evidence="1">Sequence-specific transcription factor which is part of a developmental regulatory system that provides cells with specific positional identities on the anterior-posterior axis.</text>
</comment>
<dbReference type="InterPro" id="IPR001356">
    <property type="entry name" value="HD"/>
</dbReference>
<evidence type="ECO:0000256" key="7">
    <source>
        <dbReference type="ARBA" id="ARBA00023015"/>
    </source>
</evidence>
<keyword evidence="5 16" id="KW-0862">Zinc</keyword>
<keyword evidence="26" id="KW-1185">Reference proteome</keyword>
<evidence type="ECO:0000313" key="26">
    <source>
        <dbReference type="Proteomes" id="UP000298787"/>
    </source>
</evidence>
<dbReference type="GO" id="GO:0003723">
    <property type="term" value="F:RNA binding"/>
    <property type="evidence" value="ECO:0007669"/>
    <property type="project" value="UniProtKB-UniRule"/>
</dbReference>
<keyword evidence="4 16" id="KW-0863">Zinc-finger</keyword>
<dbReference type="Gene3D" id="1.20.1390.10">
    <property type="entry name" value="PWI domain"/>
    <property type="match status" value="1"/>
</dbReference>
<dbReference type="InterPro" id="IPR013847">
    <property type="entry name" value="POU"/>
</dbReference>
<keyword evidence="9 14" id="KW-0238">DNA-binding</keyword>
<dbReference type="FunFam" id="3.30.70.330:FF:000124">
    <property type="entry name" value="RNA-binding protein 26 isoform X3"/>
    <property type="match status" value="1"/>
</dbReference>
<feature type="region of interest" description="Disordered" evidence="20">
    <location>
        <begin position="765"/>
        <end position="826"/>
    </location>
</feature>
<dbReference type="InterPro" id="IPR010982">
    <property type="entry name" value="Lambda_DNA-bd_dom_sf"/>
</dbReference>
<feature type="region of interest" description="Disordered" evidence="20">
    <location>
        <begin position="976"/>
        <end position="998"/>
    </location>
</feature>
<feature type="region of interest" description="Disordered" evidence="20">
    <location>
        <begin position="627"/>
        <end position="661"/>
    </location>
</feature>
<dbReference type="SMART" id="SM00389">
    <property type="entry name" value="HOX"/>
    <property type="match status" value="1"/>
</dbReference>
<dbReference type="Pfam" id="PF01480">
    <property type="entry name" value="PWI"/>
    <property type="match status" value="1"/>
</dbReference>
<dbReference type="Gene3D" id="1.10.260.40">
    <property type="entry name" value="lambda repressor-like DNA-binding domains"/>
    <property type="match status" value="1"/>
</dbReference>
<dbReference type="InterPro" id="IPR017970">
    <property type="entry name" value="Homeobox_CS"/>
</dbReference>
<evidence type="ECO:0000256" key="10">
    <source>
        <dbReference type="ARBA" id="ARBA00023155"/>
    </source>
</evidence>
<feature type="compositionally biased region" description="Pro residues" evidence="20">
    <location>
        <begin position="227"/>
        <end position="240"/>
    </location>
</feature>
<feature type="compositionally biased region" description="Basic residues" evidence="20">
    <location>
        <begin position="161"/>
        <end position="188"/>
    </location>
</feature>
<keyword evidence="12 14" id="KW-0539">Nucleus</keyword>
<dbReference type="InterPro" id="IPR000504">
    <property type="entry name" value="RRM_dom"/>
</dbReference>
<dbReference type="STRING" id="240159.A0A4U5V6S2"/>
<evidence type="ECO:0000256" key="16">
    <source>
        <dbReference type="PROSITE-ProRule" id="PRU00723"/>
    </source>
</evidence>
<dbReference type="InterPro" id="IPR002483">
    <property type="entry name" value="PWI_dom"/>
</dbReference>
<dbReference type="Proteomes" id="UP000298787">
    <property type="component" value="Chromosome 15"/>
</dbReference>
<dbReference type="FunFam" id="3.30.70.330:FF:000330">
    <property type="entry name" value="RNA-binding motif protein 26"/>
    <property type="match status" value="1"/>
</dbReference>
<dbReference type="PROSITE" id="PS50102">
    <property type="entry name" value="RRM"/>
    <property type="match status" value="2"/>
</dbReference>
<dbReference type="CDD" id="cd00086">
    <property type="entry name" value="homeodomain"/>
    <property type="match status" value="1"/>
</dbReference>
<keyword evidence="3 16" id="KW-0479">Metal-binding</keyword>
<evidence type="ECO:0000259" key="24">
    <source>
        <dbReference type="PROSITE" id="PS51179"/>
    </source>
</evidence>
<evidence type="ECO:0000256" key="12">
    <source>
        <dbReference type="ARBA" id="ARBA00023242"/>
    </source>
</evidence>
<dbReference type="PANTHER" id="PTHR14398">
    <property type="entry name" value="RNA RECOGNITION RRM/RNP DOMAIN"/>
    <property type="match status" value="1"/>
</dbReference>
<dbReference type="FunFam" id="1.10.10.60:FF:000056">
    <property type="entry name" value="POU domain protein"/>
    <property type="match status" value="1"/>
</dbReference>
<name>A0A4U5V6S2_COLLU</name>
<feature type="region of interest" description="Disordered" evidence="20">
    <location>
        <begin position="912"/>
        <end position="963"/>
    </location>
</feature>
<dbReference type="PROSITE" id="PS00027">
    <property type="entry name" value="HOMEOBOX_1"/>
    <property type="match status" value="1"/>
</dbReference>
<keyword evidence="7" id="KW-0805">Transcription regulation</keyword>
<feature type="compositionally biased region" description="Basic and acidic residues" evidence="20">
    <location>
        <begin position="121"/>
        <end position="160"/>
    </location>
</feature>
<dbReference type="PROSITE" id="PS51179">
    <property type="entry name" value="POU_3"/>
    <property type="match status" value="1"/>
</dbReference>
<keyword evidence="6 15" id="KW-0694">RNA-binding</keyword>
<dbReference type="Pfam" id="PF00046">
    <property type="entry name" value="Homeodomain"/>
    <property type="match status" value="1"/>
</dbReference>
<dbReference type="Pfam" id="PF00157">
    <property type="entry name" value="Pou"/>
    <property type="match status" value="1"/>
</dbReference>
<evidence type="ECO:0000256" key="18">
    <source>
        <dbReference type="RuleBase" id="RU361194"/>
    </source>
</evidence>
<dbReference type="SMART" id="SM00360">
    <property type="entry name" value="RRM"/>
    <property type="match status" value="2"/>
</dbReference>
<dbReference type="SUPFAM" id="SSF54928">
    <property type="entry name" value="RNA-binding domain, RBD"/>
    <property type="match status" value="2"/>
</dbReference>
<feature type="domain" description="POU-specific" evidence="24">
    <location>
        <begin position="1218"/>
        <end position="1295"/>
    </location>
</feature>
<dbReference type="SMART" id="SM00352">
    <property type="entry name" value="POU"/>
    <property type="match status" value="1"/>
</dbReference>
<dbReference type="PROSITE" id="PS50071">
    <property type="entry name" value="HOMEOBOX_2"/>
    <property type="match status" value="1"/>
</dbReference>
<organism evidence="25 26">
    <name type="scientific">Collichthys lucidus</name>
    <name type="common">Big head croaker</name>
    <name type="synonym">Sciaena lucida</name>
    <dbReference type="NCBI Taxonomy" id="240159"/>
    <lineage>
        <taxon>Eukaryota</taxon>
        <taxon>Metazoa</taxon>
        <taxon>Chordata</taxon>
        <taxon>Craniata</taxon>
        <taxon>Vertebrata</taxon>
        <taxon>Euteleostomi</taxon>
        <taxon>Actinopterygii</taxon>
        <taxon>Neopterygii</taxon>
        <taxon>Teleostei</taxon>
        <taxon>Neoteleostei</taxon>
        <taxon>Acanthomorphata</taxon>
        <taxon>Eupercaria</taxon>
        <taxon>Sciaenidae</taxon>
        <taxon>Collichthys</taxon>
    </lineage>
</organism>
<comment type="similarity">
    <text evidence="18">Belongs to the POU transcription factor family.</text>
</comment>
<dbReference type="InterPro" id="IPR000571">
    <property type="entry name" value="Znf_CCCH"/>
</dbReference>
<feature type="compositionally biased region" description="Polar residues" evidence="20">
    <location>
        <begin position="389"/>
        <end position="400"/>
    </location>
</feature>
<dbReference type="Gene3D" id="3.30.70.330">
    <property type="match status" value="2"/>
</dbReference>
<keyword evidence="8 19" id="KW-0175">Coiled coil</keyword>
<accession>A0A4U5V6S2</accession>
<evidence type="ECO:0000256" key="3">
    <source>
        <dbReference type="ARBA" id="ARBA00022723"/>
    </source>
</evidence>
<feature type="domain" description="RRM" evidence="22">
    <location>
        <begin position="548"/>
        <end position="622"/>
    </location>
</feature>
<feature type="domain" description="Homeobox" evidence="21">
    <location>
        <begin position="1311"/>
        <end position="1371"/>
    </location>
</feature>
<dbReference type="Gene3D" id="1.10.10.60">
    <property type="entry name" value="Homeodomain-like"/>
    <property type="match status" value="1"/>
</dbReference>
<feature type="compositionally biased region" description="Basic and acidic residues" evidence="20">
    <location>
        <begin position="189"/>
        <end position="213"/>
    </location>
</feature>
<evidence type="ECO:0000256" key="20">
    <source>
        <dbReference type="SAM" id="MobiDB-lite"/>
    </source>
</evidence>
<evidence type="ECO:0000256" key="8">
    <source>
        <dbReference type="ARBA" id="ARBA00023054"/>
    </source>
</evidence>
<dbReference type="FunFam" id="1.20.1390.10:FF:000001">
    <property type="entry name" value="RNA-binding protein 26 isoform X2"/>
    <property type="match status" value="1"/>
</dbReference>
<evidence type="ECO:0000256" key="13">
    <source>
        <dbReference type="ARBA" id="ARBA00043866"/>
    </source>
</evidence>
<keyword evidence="11 18" id="KW-0804">Transcription</keyword>
<feature type="compositionally biased region" description="Polar residues" evidence="20">
    <location>
        <begin position="642"/>
        <end position="654"/>
    </location>
</feature>
<evidence type="ECO:0000256" key="1">
    <source>
        <dbReference type="ARBA" id="ARBA00003263"/>
    </source>
</evidence>
<keyword evidence="10 14" id="KW-0371">Homeobox</keyword>
<dbReference type="PANTHER" id="PTHR14398:SF1">
    <property type="entry name" value="RNA-BINDING PROTEIN 27"/>
    <property type="match status" value="1"/>
</dbReference>
<dbReference type="PRINTS" id="PR00028">
    <property type="entry name" value="POUDOMAIN"/>
</dbReference>
<feature type="compositionally biased region" description="Polar residues" evidence="20">
    <location>
        <begin position="765"/>
        <end position="784"/>
    </location>
</feature>
<dbReference type="FunFam" id="1.10.260.40:FF:000007">
    <property type="entry name" value="POU domain protein"/>
    <property type="match status" value="1"/>
</dbReference>
<dbReference type="InterPro" id="IPR035979">
    <property type="entry name" value="RBD_domain_sf"/>
</dbReference>
<evidence type="ECO:0000256" key="11">
    <source>
        <dbReference type="ARBA" id="ARBA00023163"/>
    </source>
</evidence>
<evidence type="ECO:0000259" key="22">
    <source>
        <dbReference type="PROSITE" id="PS50102"/>
    </source>
</evidence>
<dbReference type="EMBL" id="CM014092">
    <property type="protein sequence ID" value="TKS83040.1"/>
    <property type="molecule type" value="Genomic_DNA"/>
</dbReference>
<evidence type="ECO:0000256" key="5">
    <source>
        <dbReference type="ARBA" id="ARBA00022833"/>
    </source>
</evidence>
<dbReference type="SUPFAM" id="SSF46689">
    <property type="entry name" value="Homeodomain-like"/>
    <property type="match status" value="1"/>
</dbReference>
<evidence type="ECO:0000313" key="25">
    <source>
        <dbReference type="EMBL" id="TKS83040.1"/>
    </source>
</evidence>
<feature type="compositionally biased region" description="Acidic residues" evidence="20">
    <location>
        <begin position="941"/>
        <end position="958"/>
    </location>
</feature>
<evidence type="ECO:0000256" key="19">
    <source>
        <dbReference type="SAM" id="Coils"/>
    </source>
</evidence>
<comment type="subcellular location">
    <subcellularLocation>
        <location evidence="2 14 17">Nucleus</location>
    </subcellularLocation>
</comment>
<dbReference type="GO" id="GO:0003677">
    <property type="term" value="F:DNA binding"/>
    <property type="evidence" value="ECO:0007669"/>
    <property type="project" value="UniProtKB-UniRule"/>
</dbReference>
<dbReference type="InterPro" id="IPR045137">
    <property type="entry name" value="RBM26/27"/>
</dbReference>
<feature type="zinc finger region" description="C3H1-type" evidence="16">
    <location>
        <begin position="294"/>
        <end position="322"/>
    </location>
</feature>
<evidence type="ECO:0000256" key="9">
    <source>
        <dbReference type="ARBA" id="ARBA00023125"/>
    </source>
</evidence>